<feature type="domain" description="Integrase catalytic" evidence="3">
    <location>
        <begin position="533"/>
        <end position="705"/>
    </location>
</feature>
<feature type="compositionally biased region" description="Low complexity" evidence="2">
    <location>
        <begin position="260"/>
        <end position="279"/>
    </location>
</feature>
<dbReference type="GO" id="GO:0003676">
    <property type="term" value="F:nucleic acid binding"/>
    <property type="evidence" value="ECO:0007669"/>
    <property type="project" value="InterPro"/>
</dbReference>
<evidence type="ECO:0000256" key="2">
    <source>
        <dbReference type="SAM" id="MobiDB-lite"/>
    </source>
</evidence>
<feature type="region of interest" description="Disordered" evidence="2">
    <location>
        <begin position="776"/>
        <end position="874"/>
    </location>
</feature>
<dbReference type="PROSITE" id="PS50994">
    <property type="entry name" value="INTEGRASE"/>
    <property type="match status" value="1"/>
</dbReference>
<keyword evidence="1" id="KW-0064">Aspartyl protease</keyword>
<dbReference type="Pfam" id="PF00665">
    <property type="entry name" value="rve"/>
    <property type="match status" value="1"/>
</dbReference>
<feature type="compositionally biased region" description="Pro residues" evidence="2">
    <location>
        <begin position="306"/>
        <end position="315"/>
    </location>
</feature>
<evidence type="ECO:0000313" key="4">
    <source>
        <dbReference type="EMBL" id="CAL1398408.1"/>
    </source>
</evidence>
<dbReference type="PANTHER" id="PTHR11439">
    <property type="entry name" value="GAG-POL-RELATED RETROTRANSPOSON"/>
    <property type="match status" value="1"/>
</dbReference>
<feature type="compositionally biased region" description="Low complexity" evidence="2">
    <location>
        <begin position="199"/>
        <end position="216"/>
    </location>
</feature>
<dbReference type="SUPFAM" id="SSF53098">
    <property type="entry name" value="Ribonuclease H-like"/>
    <property type="match status" value="1"/>
</dbReference>
<keyword evidence="5" id="KW-1185">Reference proteome</keyword>
<dbReference type="InterPro" id="IPR001584">
    <property type="entry name" value="Integrase_cat-core"/>
</dbReference>
<dbReference type="EMBL" id="OZ034819">
    <property type="protein sequence ID" value="CAL1398408.1"/>
    <property type="molecule type" value="Genomic_DNA"/>
</dbReference>
<dbReference type="InterPro" id="IPR057670">
    <property type="entry name" value="SH3_retrovirus"/>
</dbReference>
<protein>
    <recommendedName>
        <fullName evidence="3">Integrase catalytic domain-containing protein</fullName>
    </recommendedName>
</protein>
<dbReference type="InterPro" id="IPR013103">
    <property type="entry name" value="RVT_2"/>
</dbReference>
<proteinExistence type="predicted"/>
<dbReference type="PANTHER" id="PTHR11439:SF470">
    <property type="entry name" value="CYSTEINE-RICH RLK (RECEPTOR-LIKE PROTEIN KINASE) 8"/>
    <property type="match status" value="1"/>
</dbReference>
<feature type="compositionally biased region" description="Polar residues" evidence="2">
    <location>
        <begin position="806"/>
        <end position="815"/>
    </location>
</feature>
<gene>
    <name evidence="4" type="ORF">LTRI10_LOCUS38642</name>
</gene>
<dbReference type="Pfam" id="PF22936">
    <property type="entry name" value="Pol_BBD"/>
    <property type="match status" value="1"/>
</dbReference>
<keyword evidence="1" id="KW-0645">Protease</keyword>
<feature type="region of interest" description="Disordered" evidence="2">
    <location>
        <begin position="196"/>
        <end position="222"/>
    </location>
</feature>
<dbReference type="GO" id="GO:0015074">
    <property type="term" value="P:DNA integration"/>
    <property type="evidence" value="ECO:0007669"/>
    <property type="project" value="InterPro"/>
</dbReference>
<dbReference type="InterPro" id="IPR012337">
    <property type="entry name" value="RNaseH-like_sf"/>
</dbReference>
<dbReference type="CDD" id="cd09272">
    <property type="entry name" value="RNase_HI_RT_Ty1"/>
    <property type="match status" value="1"/>
</dbReference>
<dbReference type="InterPro" id="IPR036397">
    <property type="entry name" value="RNaseH_sf"/>
</dbReference>
<dbReference type="Proteomes" id="UP001497516">
    <property type="component" value="Chromosome 6"/>
</dbReference>
<evidence type="ECO:0000313" key="5">
    <source>
        <dbReference type="Proteomes" id="UP001497516"/>
    </source>
</evidence>
<feature type="compositionally biased region" description="Polar residues" evidence="2">
    <location>
        <begin position="281"/>
        <end position="290"/>
    </location>
</feature>
<accession>A0AAV2FL74</accession>
<dbReference type="GO" id="GO:0004190">
    <property type="term" value="F:aspartic-type endopeptidase activity"/>
    <property type="evidence" value="ECO:0007669"/>
    <property type="project" value="UniProtKB-KW"/>
</dbReference>
<evidence type="ECO:0000259" key="3">
    <source>
        <dbReference type="PROSITE" id="PS50994"/>
    </source>
</evidence>
<keyword evidence="1" id="KW-0378">Hydrolase</keyword>
<evidence type="ECO:0000256" key="1">
    <source>
        <dbReference type="ARBA" id="ARBA00022750"/>
    </source>
</evidence>
<name>A0AAV2FL74_9ROSI</name>
<feature type="compositionally biased region" description="Polar residues" evidence="2">
    <location>
        <begin position="777"/>
        <end position="794"/>
    </location>
</feature>
<dbReference type="Pfam" id="PF13976">
    <property type="entry name" value="gag_pre-integrs"/>
    <property type="match status" value="1"/>
</dbReference>
<feature type="region of interest" description="Disordered" evidence="2">
    <location>
        <begin position="248"/>
        <end position="323"/>
    </location>
</feature>
<feature type="compositionally biased region" description="Low complexity" evidence="2">
    <location>
        <begin position="830"/>
        <end position="863"/>
    </location>
</feature>
<dbReference type="InterPro" id="IPR054722">
    <property type="entry name" value="PolX-like_BBD"/>
</dbReference>
<dbReference type="Pfam" id="PF07727">
    <property type="entry name" value="RVT_2"/>
    <property type="match status" value="1"/>
</dbReference>
<dbReference type="InterPro" id="IPR043502">
    <property type="entry name" value="DNA/RNA_pol_sf"/>
</dbReference>
<reference evidence="4 5" key="1">
    <citation type="submission" date="2024-04" db="EMBL/GenBank/DDBJ databases">
        <authorList>
            <person name="Fracassetti M."/>
        </authorList>
    </citation>
    <scope>NUCLEOTIDE SEQUENCE [LARGE SCALE GENOMIC DNA]</scope>
</reference>
<dbReference type="Pfam" id="PF25597">
    <property type="entry name" value="SH3_retrovirus"/>
    <property type="match status" value="1"/>
</dbReference>
<dbReference type="SUPFAM" id="SSF56672">
    <property type="entry name" value="DNA/RNA polymerases"/>
    <property type="match status" value="1"/>
</dbReference>
<organism evidence="4 5">
    <name type="scientific">Linum trigynum</name>
    <dbReference type="NCBI Taxonomy" id="586398"/>
    <lineage>
        <taxon>Eukaryota</taxon>
        <taxon>Viridiplantae</taxon>
        <taxon>Streptophyta</taxon>
        <taxon>Embryophyta</taxon>
        <taxon>Tracheophyta</taxon>
        <taxon>Spermatophyta</taxon>
        <taxon>Magnoliopsida</taxon>
        <taxon>eudicotyledons</taxon>
        <taxon>Gunneridae</taxon>
        <taxon>Pentapetalae</taxon>
        <taxon>rosids</taxon>
        <taxon>fabids</taxon>
        <taxon>Malpighiales</taxon>
        <taxon>Linaceae</taxon>
        <taxon>Linum</taxon>
    </lineage>
</organism>
<sequence>MMELALSTKNKLQFVNGMIPVPQPTDPIWQSWHRCDSTVRCWIYNSLSDDIANSVVPFRVAKEVWDNLRDRFSQEDYIRVYELKEQVSKLVQGDLTVSQYYTALTTKWQEYKMYRPLTCCPCPNSPYHTMTRYQEEDFIIKFMQGLNDSYQSARTQVLMSTHLPSIESVFKQMVQLERQLKGSATKAGVNSLALLAQGSPSSGRPNSNSNSNPNARNPRDYTTEGKKWCRYCKKENHTIHECYRLKNKKSREGADGTPFAGAVDVSGSDGSSNTSSVATGSEPSLSSLFTPDQFEKLRTLLNGSPSPSPSPPNSPHLPNVNAVIRAPPQTPHFAASTSGNASLPSTLNETIWVLDTGATDHIICNLSTFIKYKPMEGVNVSLPNGHHVKATHIGIVRLPCGLFLTQVLFIPSFTYNLVSVSKLTKNHPVSLVFQSNFCTIQDLITRRKIGLAQVDKGLYLFSDSKLQEFHSPVPSSSFAAGVSSSKFSTSDIWHARLGHPSFSRMQFVKNVCNDVVLPSSKHCETCHLSKQKRLPFPNSTSVSSDAFSLIHVDIWGPLNTISREGYSYFLTIVDDHTRAVWVFLMESKSEANPLLQSFCIMVKNQFSKPIKTIRTDQGQEFHMAEFYRSHGITHEMSCVYTAQQNGRVERKHQHLLNVARSLKFQSGLPLSFWGDFVLHAAYLINRTPTPLLDHKSPYEMLYHIPPDYMSLRVFGFLAYATTVGGHKTKFDPRARKSVFLGIPTGIKGFKLLDIDSHQVFISRDVLFHETILPFKQPSPTNSTTVPPEHPSSSVLDDDVLLFPSTDAPSNSSTPAANHYPSDSDSENDQPSSHSSPYPSSHSPSPSSHSPYHHSSSSSIPSSSAKPVVPSRKSTRVPVFPKKYDDFYVGSVQVSMSHLTPPQQHFALTLLTNEEPVSYAEAARDPRWNAAMNEEFSALQANDTWDITDLPGGVKPIGSKWVYKTKYKSDGALERFKARVVAKGYTQIYGIDYCDTYSPVAKITSVKMLLAVAYVQKWHLHQMDVNNAFLNGELEEVVYMELPPGLRDLPEYKGKVCRLKKSIYGLKQASRMWYAKLTESLISNGFKQSLADYSIFLSTVQGHLVVLIVYVDDIVVGSASLEAVKEVKKMLMSLFKMKDLGELQYFFGLEVSRTDKGIHVCQRKYCIELLKEAGFDECKPAKTPSSVKQVLSASDGEPYLDIPLFKHLLGQLQYLNSTRPDITFAVQQLCQFQDAPTTVHNKALHRVFRYLKNSPGQGVFYPSDSTMQLTGFSDSDWATCPDSRRSITGFCTFLGKGLISWKSKKQSTVSKSSSEAEYRALAHLSCEVQWLVRLLADFGIDHPSPVMVFCDNQSAIHIARNPVFHERTKHIEVDCHVIRERLTNGLISLHHLSTVHQLADLFTKSLGIDRFNLLLSKLGVSGRPSPACGGVLE</sequence>
<dbReference type="Gene3D" id="3.30.420.10">
    <property type="entry name" value="Ribonuclease H-like superfamily/Ribonuclease H"/>
    <property type="match status" value="1"/>
</dbReference>
<dbReference type="InterPro" id="IPR025724">
    <property type="entry name" value="GAG-pre-integrase_dom"/>
</dbReference>